<keyword evidence="3" id="KW-1185">Reference proteome</keyword>
<accession>A0A7J8BZJ6</accession>
<proteinExistence type="predicted"/>
<feature type="region of interest" description="Disordered" evidence="1">
    <location>
        <begin position="1"/>
        <end position="87"/>
    </location>
</feature>
<sequence length="106" mass="11495">MKQGIRQREFFEVGGSVGASRRDNFTRRGPILASGGGARGAENPDPRTTISSDTAARTRVREVTRAGRGAERSPGFRLSPPGAPEICRERPISECQVARETRQVGE</sequence>
<dbReference type="EMBL" id="JACASF010000022">
    <property type="protein sequence ID" value="KAF6404002.1"/>
    <property type="molecule type" value="Genomic_DNA"/>
</dbReference>
<comment type="caution">
    <text evidence="2">The sequence shown here is derived from an EMBL/GenBank/DDBJ whole genome shotgun (WGS) entry which is preliminary data.</text>
</comment>
<dbReference type="Proteomes" id="UP000550707">
    <property type="component" value="Unassembled WGS sequence"/>
</dbReference>
<reference evidence="2 3" key="1">
    <citation type="journal article" date="2020" name="Nature">
        <title>Six reference-quality genomes reveal evolution of bat adaptations.</title>
        <authorList>
            <person name="Jebb D."/>
            <person name="Huang Z."/>
            <person name="Pippel M."/>
            <person name="Hughes G.M."/>
            <person name="Lavrichenko K."/>
            <person name="Devanna P."/>
            <person name="Winkler S."/>
            <person name="Jermiin L.S."/>
            <person name="Skirmuntt E.C."/>
            <person name="Katzourakis A."/>
            <person name="Burkitt-Gray L."/>
            <person name="Ray D.A."/>
            <person name="Sullivan K.A.M."/>
            <person name="Roscito J.G."/>
            <person name="Kirilenko B.M."/>
            <person name="Davalos L.M."/>
            <person name="Corthals A.P."/>
            <person name="Power M.L."/>
            <person name="Jones G."/>
            <person name="Ransome R.D."/>
            <person name="Dechmann D.K.N."/>
            <person name="Locatelli A.G."/>
            <person name="Puechmaille S.J."/>
            <person name="Fedrigo O."/>
            <person name="Jarvis E.D."/>
            <person name="Hiller M."/>
            <person name="Vernes S.C."/>
            <person name="Myers E.W."/>
            <person name="Teeling E.C."/>
        </authorList>
    </citation>
    <scope>NUCLEOTIDE SEQUENCE [LARGE SCALE GENOMIC DNA]</scope>
    <source>
        <strain evidence="2">MMolMol1</strain>
        <tissue evidence="2">Muscle</tissue>
    </source>
</reference>
<gene>
    <name evidence="2" type="ORF">HJG59_015740</name>
</gene>
<organism evidence="2 3">
    <name type="scientific">Molossus molossus</name>
    <name type="common">Pallas' mastiff bat</name>
    <name type="synonym">Vespertilio molossus</name>
    <dbReference type="NCBI Taxonomy" id="27622"/>
    <lineage>
        <taxon>Eukaryota</taxon>
        <taxon>Metazoa</taxon>
        <taxon>Chordata</taxon>
        <taxon>Craniata</taxon>
        <taxon>Vertebrata</taxon>
        <taxon>Euteleostomi</taxon>
        <taxon>Mammalia</taxon>
        <taxon>Eutheria</taxon>
        <taxon>Laurasiatheria</taxon>
        <taxon>Chiroptera</taxon>
        <taxon>Yangochiroptera</taxon>
        <taxon>Molossidae</taxon>
        <taxon>Molossus</taxon>
    </lineage>
</organism>
<dbReference type="AlphaFoldDB" id="A0A7J8BZJ6"/>
<feature type="compositionally biased region" description="Basic and acidic residues" evidence="1">
    <location>
        <begin position="59"/>
        <end position="71"/>
    </location>
</feature>
<evidence type="ECO:0000313" key="3">
    <source>
        <dbReference type="Proteomes" id="UP000550707"/>
    </source>
</evidence>
<protein>
    <submittedName>
        <fullName evidence="2">Ring finger protein 34</fullName>
    </submittedName>
</protein>
<evidence type="ECO:0000313" key="2">
    <source>
        <dbReference type="EMBL" id="KAF6404002.1"/>
    </source>
</evidence>
<evidence type="ECO:0000256" key="1">
    <source>
        <dbReference type="SAM" id="MobiDB-lite"/>
    </source>
</evidence>
<name>A0A7J8BZJ6_MOLMO</name>
<feature type="compositionally biased region" description="Basic and acidic residues" evidence="1">
    <location>
        <begin position="1"/>
        <end position="11"/>
    </location>
</feature>